<dbReference type="Gene3D" id="1.10.150.320">
    <property type="entry name" value="Photosystem II 12 kDa extrinsic protein"/>
    <property type="match status" value="1"/>
</dbReference>
<dbReference type="InterPro" id="IPR003583">
    <property type="entry name" value="Hlx-hairpin-Hlx_DNA-bd_motif"/>
</dbReference>
<dbReference type="SMART" id="SM00278">
    <property type="entry name" value="HhH1"/>
    <property type="match status" value="3"/>
</dbReference>
<dbReference type="Pfam" id="PF12836">
    <property type="entry name" value="HHH_3"/>
    <property type="match status" value="2"/>
</dbReference>
<feature type="domain" description="Helix-hairpin-helix DNA-binding motif class 1" evidence="3">
    <location>
        <begin position="187"/>
        <end position="206"/>
    </location>
</feature>
<evidence type="ECO:0000256" key="1">
    <source>
        <dbReference type="ARBA" id="ARBA00015260"/>
    </source>
</evidence>
<dbReference type="SUPFAM" id="SSF47781">
    <property type="entry name" value="RuvA domain 2-like"/>
    <property type="match status" value="2"/>
</dbReference>
<dbReference type="SUPFAM" id="SSF56219">
    <property type="entry name" value="DNase I-like"/>
    <property type="match status" value="1"/>
</dbReference>
<dbReference type="PANTHER" id="PTHR21180:SF32">
    <property type="entry name" value="ENDONUCLEASE_EXONUCLEASE_PHOSPHATASE FAMILY DOMAIN-CONTAINING PROTEIN 1"/>
    <property type="match status" value="1"/>
</dbReference>
<feature type="domain" description="Helix-hairpin-helix DNA-binding motif class 1" evidence="3">
    <location>
        <begin position="62"/>
        <end position="81"/>
    </location>
</feature>
<evidence type="ECO:0000313" key="5">
    <source>
        <dbReference type="Proteomes" id="UP001378592"/>
    </source>
</evidence>
<dbReference type="Gene3D" id="1.10.150.280">
    <property type="entry name" value="AF1531-like domain"/>
    <property type="match status" value="1"/>
</dbReference>
<dbReference type="PANTHER" id="PTHR21180">
    <property type="entry name" value="ENDONUCLEASE/EXONUCLEASE/PHOSPHATASE FAMILY DOMAIN-CONTAINING PROTEIN 1"/>
    <property type="match status" value="1"/>
</dbReference>
<dbReference type="Proteomes" id="UP001378592">
    <property type="component" value="Unassembled WGS sequence"/>
</dbReference>
<keyword evidence="5" id="KW-1185">Reference proteome</keyword>
<evidence type="ECO:0000256" key="2">
    <source>
        <dbReference type="SAM" id="MobiDB-lite"/>
    </source>
</evidence>
<reference evidence="4 5" key="1">
    <citation type="submission" date="2024-03" db="EMBL/GenBank/DDBJ databases">
        <title>The genome assembly and annotation of the cricket Gryllus longicercus Weissman &amp; Gray.</title>
        <authorList>
            <person name="Szrajer S."/>
            <person name="Gray D."/>
            <person name="Ylla G."/>
        </authorList>
    </citation>
    <scope>NUCLEOTIDE SEQUENCE [LARGE SCALE GENOMIC DNA]</scope>
    <source>
        <strain evidence="4">DAG 2021-001</strain>
        <tissue evidence="4">Whole body minus gut</tissue>
    </source>
</reference>
<dbReference type="GO" id="GO:0003677">
    <property type="term" value="F:DNA binding"/>
    <property type="evidence" value="ECO:0007669"/>
    <property type="project" value="InterPro"/>
</dbReference>
<accession>A0AAN9WSA4</accession>
<name>A0AAN9WSA4_9ORTH</name>
<dbReference type="GO" id="GO:0005886">
    <property type="term" value="C:plasma membrane"/>
    <property type="evidence" value="ECO:0007669"/>
    <property type="project" value="TreeGrafter"/>
</dbReference>
<comment type="caution">
    <text evidence="4">The sequence shown here is derived from an EMBL/GenBank/DDBJ whole genome shotgun (WGS) entry which is preliminary data.</text>
</comment>
<sequence>MGQSSSAPIGARGGRRKSLRDTWRSPFPRRSQTHQGALSATFHFVDDDKHVEQLNVNTASEEELMTLPGITRSVAQSIVEYRQVIGGFRKVEDLALVSGIGAEKLDLIRPEICVRRRNASCTSSRAPSCDSLPNSEVGSGRLGGSGKVVNVNTGNVFDLMLLHGMTQELAANVVHHRERRGPFRTIDDLLKVKGITPLRLSALRSQLCVTNNEEPVSRNGLAINHVSNGKIPVHRKALPGTIKPPALTNGCVVVDDIFELLSAKSLRPVVDDDFQYKRAGRPAARLASWNLQELSQEKVENPGVREVVCRTLLENRFSVLAVQEVQDGLALSKLCGELNSPSLRRVADWRGNSRQWKIALPNDHAGLGFLFDAGQGVQLTLLQTLQLTNNEYGLAALLATFQVDELYIALVNVHAKDCNAESIRRLEQAVKTQMKPCDPLLILGDFTGTTPSRELDELQSGLQYRPVVPVAMSTLNSDTNSTNNITDNIFLNAEAQLQFTGIWGVVQQGLTHLAIPQGWMWGGAVSIHCPVWCELFTHSILAEGGNADGCE</sequence>
<dbReference type="GO" id="GO:0006281">
    <property type="term" value="P:DNA repair"/>
    <property type="evidence" value="ECO:0007669"/>
    <property type="project" value="InterPro"/>
</dbReference>
<evidence type="ECO:0000259" key="3">
    <source>
        <dbReference type="SMART" id="SM00278"/>
    </source>
</evidence>
<organism evidence="4 5">
    <name type="scientific">Gryllus longicercus</name>
    <dbReference type="NCBI Taxonomy" id="2509291"/>
    <lineage>
        <taxon>Eukaryota</taxon>
        <taxon>Metazoa</taxon>
        <taxon>Ecdysozoa</taxon>
        <taxon>Arthropoda</taxon>
        <taxon>Hexapoda</taxon>
        <taxon>Insecta</taxon>
        <taxon>Pterygota</taxon>
        <taxon>Neoptera</taxon>
        <taxon>Polyneoptera</taxon>
        <taxon>Orthoptera</taxon>
        <taxon>Ensifera</taxon>
        <taxon>Gryllidea</taxon>
        <taxon>Grylloidea</taxon>
        <taxon>Gryllidae</taxon>
        <taxon>Gryllinae</taxon>
        <taxon>Gryllus</taxon>
    </lineage>
</organism>
<dbReference type="InterPro" id="IPR010994">
    <property type="entry name" value="RuvA_2-like"/>
</dbReference>
<proteinExistence type="predicted"/>
<protein>
    <recommendedName>
        <fullName evidence="1">Endonuclease/exonuclease/phosphatase family domain-containing protein 1</fullName>
    </recommendedName>
</protein>
<dbReference type="InterPro" id="IPR051675">
    <property type="entry name" value="Endo/Exo/Phosphatase_dom_1"/>
</dbReference>
<evidence type="ECO:0000313" key="4">
    <source>
        <dbReference type="EMBL" id="KAK7873954.1"/>
    </source>
</evidence>
<dbReference type="Gene3D" id="3.60.10.10">
    <property type="entry name" value="Endonuclease/exonuclease/phosphatase"/>
    <property type="match status" value="1"/>
</dbReference>
<gene>
    <name evidence="4" type="ORF">R5R35_012963</name>
</gene>
<feature type="domain" description="Helix-hairpin-helix DNA-binding motif class 1" evidence="3">
    <location>
        <begin position="92"/>
        <end position="111"/>
    </location>
</feature>
<dbReference type="InterPro" id="IPR036691">
    <property type="entry name" value="Endo/exonu/phosph_ase_sf"/>
</dbReference>
<feature type="region of interest" description="Disordered" evidence="2">
    <location>
        <begin position="1"/>
        <end position="34"/>
    </location>
</feature>
<dbReference type="EMBL" id="JAZDUA010000007">
    <property type="protein sequence ID" value="KAK7873954.1"/>
    <property type="molecule type" value="Genomic_DNA"/>
</dbReference>
<dbReference type="AlphaFoldDB" id="A0AAN9WSA4"/>